<dbReference type="InterPro" id="IPR032111">
    <property type="entry name" value="Clostridium_phage_holin"/>
</dbReference>
<organism evidence="2">
    <name type="scientific">virus sp. ctHG14</name>
    <dbReference type="NCBI Taxonomy" id="2827626"/>
    <lineage>
        <taxon>Viruses</taxon>
    </lineage>
</organism>
<evidence type="ECO:0000256" key="1">
    <source>
        <dbReference type="SAM" id="Phobius"/>
    </source>
</evidence>
<keyword evidence="1" id="KW-0472">Membrane</keyword>
<evidence type="ECO:0000313" key="2">
    <source>
        <dbReference type="EMBL" id="DAE31210.1"/>
    </source>
</evidence>
<proteinExistence type="predicted"/>
<reference evidence="2" key="1">
    <citation type="journal article" date="2021" name="Proc. Natl. Acad. Sci. U.S.A.">
        <title>A Catalog of Tens of Thousands of Viruses from Human Metagenomes Reveals Hidden Associations with Chronic Diseases.</title>
        <authorList>
            <person name="Tisza M.J."/>
            <person name="Buck C.B."/>
        </authorList>
    </citation>
    <scope>NUCLEOTIDE SEQUENCE</scope>
    <source>
        <strain evidence="2">CtHG14</strain>
    </source>
</reference>
<dbReference type="Pfam" id="PF16079">
    <property type="entry name" value="Phage_holin_5_2"/>
    <property type="match status" value="1"/>
</dbReference>
<keyword evidence="1" id="KW-0812">Transmembrane</keyword>
<keyword evidence="1" id="KW-1133">Transmembrane helix</keyword>
<name>A0A8S5RJD3_9VIRU</name>
<accession>A0A8S5RJD3</accession>
<sequence length="91" mass="9441">MDISSMTTVIAIVVICYLIGLAAKTIPAVKDNYIPVIVGAFGGILGVLGMYVIPDFPAQDILNAIAVGIVSGLSSTGVNQVYKQLKDGTDQ</sequence>
<protein>
    <submittedName>
        <fullName evidence="2">Holin</fullName>
    </submittedName>
</protein>
<dbReference type="EMBL" id="BK059106">
    <property type="protein sequence ID" value="DAE31210.1"/>
    <property type="molecule type" value="Genomic_DNA"/>
</dbReference>
<feature type="transmembrane region" description="Helical" evidence="1">
    <location>
        <begin position="6"/>
        <end position="26"/>
    </location>
</feature>
<feature type="transmembrane region" description="Helical" evidence="1">
    <location>
        <begin position="33"/>
        <end position="53"/>
    </location>
</feature>